<feature type="transmembrane region" description="Helical" evidence="6">
    <location>
        <begin position="115"/>
        <end position="141"/>
    </location>
</feature>
<keyword evidence="8" id="KW-1185">Reference proteome</keyword>
<dbReference type="GO" id="GO:0005886">
    <property type="term" value="C:plasma membrane"/>
    <property type="evidence" value="ECO:0007669"/>
    <property type="project" value="UniProtKB-SubCell"/>
</dbReference>
<dbReference type="PANTHER" id="PTHR39087">
    <property type="entry name" value="UPF0104 MEMBRANE PROTEIN MJ1595"/>
    <property type="match status" value="1"/>
</dbReference>
<evidence type="ECO:0000256" key="2">
    <source>
        <dbReference type="ARBA" id="ARBA00022475"/>
    </source>
</evidence>
<dbReference type="AlphaFoldDB" id="A0A6V8N555"/>
<dbReference type="Pfam" id="PF03706">
    <property type="entry name" value="LPG_synthase_TM"/>
    <property type="match status" value="1"/>
</dbReference>
<protein>
    <submittedName>
        <fullName evidence="7">Membrane protein</fullName>
    </submittedName>
</protein>
<comment type="subcellular location">
    <subcellularLocation>
        <location evidence="1">Cell membrane</location>
        <topology evidence="1">Multi-pass membrane protein</topology>
    </subcellularLocation>
</comment>
<organism evidence="7 8">
    <name type="scientific">Geomonas limicola</name>
    <dbReference type="NCBI Taxonomy" id="2740186"/>
    <lineage>
        <taxon>Bacteria</taxon>
        <taxon>Pseudomonadati</taxon>
        <taxon>Thermodesulfobacteriota</taxon>
        <taxon>Desulfuromonadia</taxon>
        <taxon>Geobacterales</taxon>
        <taxon>Geobacteraceae</taxon>
        <taxon>Geomonas</taxon>
    </lineage>
</organism>
<feature type="transmembrane region" description="Helical" evidence="6">
    <location>
        <begin position="296"/>
        <end position="320"/>
    </location>
</feature>
<proteinExistence type="predicted"/>
<dbReference type="PANTHER" id="PTHR39087:SF2">
    <property type="entry name" value="UPF0104 MEMBRANE PROTEIN MJ1595"/>
    <property type="match status" value="1"/>
</dbReference>
<evidence type="ECO:0000256" key="6">
    <source>
        <dbReference type="SAM" id="Phobius"/>
    </source>
</evidence>
<keyword evidence="5 6" id="KW-0472">Membrane</keyword>
<feature type="transmembrane region" description="Helical" evidence="6">
    <location>
        <begin position="153"/>
        <end position="175"/>
    </location>
</feature>
<keyword evidence="3 6" id="KW-0812">Transmembrane</keyword>
<dbReference type="EMBL" id="BLXZ01000001">
    <property type="protein sequence ID" value="GFO66753.1"/>
    <property type="molecule type" value="Genomic_DNA"/>
</dbReference>
<evidence type="ECO:0000313" key="7">
    <source>
        <dbReference type="EMBL" id="GFO66753.1"/>
    </source>
</evidence>
<feature type="transmembrane region" description="Helical" evidence="6">
    <location>
        <begin position="39"/>
        <end position="57"/>
    </location>
</feature>
<name>A0A6V8N555_9BACT</name>
<comment type="caution">
    <text evidence="7">The sequence shown here is derived from an EMBL/GenBank/DDBJ whole genome shotgun (WGS) entry which is preliminary data.</text>
</comment>
<dbReference type="NCBIfam" id="TIGR00374">
    <property type="entry name" value="flippase-like domain"/>
    <property type="match status" value="1"/>
</dbReference>
<evidence type="ECO:0000256" key="1">
    <source>
        <dbReference type="ARBA" id="ARBA00004651"/>
    </source>
</evidence>
<dbReference type="Proteomes" id="UP000587586">
    <property type="component" value="Unassembled WGS sequence"/>
</dbReference>
<evidence type="ECO:0000313" key="8">
    <source>
        <dbReference type="Proteomes" id="UP000587586"/>
    </source>
</evidence>
<evidence type="ECO:0000256" key="4">
    <source>
        <dbReference type="ARBA" id="ARBA00022989"/>
    </source>
</evidence>
<keyword evidence="2" id="KW-1003">Cell membrane</keyword>
<reference evidence="8" key="1">
    <citation type="submission" date="2020-06" db="EMBL/GenBank/DDBJ databases">
        <title>Draft genomic sequecing of Geomonas sp. Red745.</title>
        <authorList>
            <person name="Itoh H."/>
            <person name="Xu Z.X."/>
            <person name="Ushijima N."/>
            <person name="Masuda Y."/>
            <person name="Shiratori Y."/>
            <person name="Senoo K."/>
        </authorList>
    </citation>
    <scope>NUCLEOTIDE SEQUENCE [LARGE SCALE GENOMIC DNA]</scope>
    <source>
        <strain evidence="8">Red745</strain>
    </source>
</reference>
<accession>A0A6V8N555</accession>
<gene>
    <name evidence="7" type="ORF">GMLC_03320</name>
</gene>
<dbReference type="InterPro" id="IPR022791">
    <property type="entry name" value="L-PG_synthase/AglD"/>
</dbReference>
<evidence type="ECO:0000256" key="3">
    <source>
        <dbReference type="ARBA" id="ARBA00022692"/>
    </source>
</evidence>
<feature type="transmembrane region" description="Helical" evidence="6">
    <location>
        <begin position="7"/>
        <end position="27"/>
    </location>
</feature>
<evidence type="ECO:0000256" key="5">
    <source>
        <dbReference type="ARBA" id="ARBA00023136"/>
    </source>
</evidence>
<feature type="transmembrane region" description="Helical" evidence="6">
    <location>
        <begin position="246"/>
        <end position="268"/>
    </location>
</feature>
<dbReference type="RefSeq" id="WP_183359284.1">
    <property type="nucleotide sequence ID" value="NZ_BLXZ01000001.1"/>
</dbReference>
<sequence>MKKKPDLKLWIGIGISVFFLFLLFRKIDFSKLGAAFRELDYRFIPPAILLTFVSYYLRAVRWKYLLLPIKKTSMGNLFPSTLIGYMANNLLPARLGEFVRAYSLGQKEGIGTSAVFASLVVDRLCDGFTILLVLLVTFFTIKLPPGMEHIQRGLVTGGYVTFGLYVGVLAFLALLKTRTEWTVRLVTRILQPVAPRFAEQVATQLRHFISGILIPSRPREIGAVVVSSLLIWASAIWPVDLVLRSFGVALPITASMFIMVFLVFAVMVPASPGFVGTYHFACVTALSAFELRSEKALSIALVTHGLSFFPVIVAGLYCVWRDKLSLKNISAANDSQSGASA</sequence>
<keyword evidence="4 6" id="KW-1133">Transmembrane helix</keyword>